<reference evidence="2" key="1">
    <citation type="submission" date="2014-12" db="EMBL/GenBank/DDBJ databases">
        <title>Insight into the proteome of Arion vulgaris.</title>
        <authorList>
            <person name="Aradska J."/>
            <person name="Bulat T."/>
            <person name="Smidak R."/>
            <person name="Sarate P."/>
            <person name="Gangsoo J."/>
            <person name="Sialana F."/>
            <person name="Bilban M."/>
            <person name="Lubec G."/>
        </authorList>
    </citation>
    <scope>NUCLEOTIDE SEQUENCE</scope>
    <source>
        <tissue evidence="2">Skin</tissue>
    </source>
</reference>
<sequence length="120" mass="13093">GIQKTQFEIVRFCFYYSSLIIMSDPVNMSLDQLIASTRGKKTFRGRGGRKPSGSADGGKRAWKNDKYDSIYGGKGRRLATRRTGAGSKFTPRRGAPTTSATSIGKLLISNLPKNVNSSDL</sequence>
<feature type="non-terminal residue" evidence="2">
    <location>
        <position position="120"/>
    </location>
</feature>
<feature type="compositionally biased region" description="Basic residues" evidence="1">
    <location>
        <begin position="39"/>
        <end position="49"/>
    </location>
</feature>
<organism evidence="2">
    <name type="scientific">Arion vulgaris</name>
    <dbReference type="NCBI Taxonomy" id="1028688"/>
    <lineage>
        <taxon>Eukaryota</taxon>
        <taxon>Metazoa</taxon>
        <taxon>Spiralia</taxon>
        <taxon>Lophotrochozoa</taxon>
        <taxon>Mollusca</taxon>
        <taxon>Gastropoda</taxon>
        <taxon>Heterobranchia</taxon>
        <taxon>Euthyneura</taxon>
        <taxon>Panpulmonata</taxon>
        <taxon>Eupulmonata</taxon>
        <taxon>Stylommatophora</taxon>
        <taxon>Helicina</taxon>
        <taxon>Arionoidea</taxon>
        <taxon>Arionidae</taxon>
        <taxon>Arion</taxon>
    </lineage>
</organism>
<dbReference type="EMBL" id="HACG01004340">
    <property type="protein sequence ID" value="CEK51205.1"/>
    <property type="molecule type" value="Transcribed_RNA"/>
</dbReference>
<accession>A0A0B6Y6S9</accession>
<feature type="non-terminal residue" evidence="2">
    <location>
        <position position="1"/>
    </location>
</feature>
<evidence type="ECO:0000313" key="2">
    <source>
        <dbReference type="EMBL" id="CEK51205.1"/>
    </source>
</evidence>
<evidence type="ECO:0000256" key="1">
    <source>
        <dbReference type="SAM" id="MobiDB-lite"/>
    </source>
</evidence>
<dbReference type="AlphaFoldDB" id="A0A0B6Y6S9"/>
<protein>
    <submittedName>
        <fullName evidence="2">Uncharacterized protein</fullName>
    </submittedName>
</protein>
<feature type="region of interest" description="Disordered" evidence="1">
    <location>
        <begin position="79"/>
        <end position="101"/>
    </location>
</feature>
<name>A0A0B6Y6S9_9EUPU</name>
<proteinExistence type="predicted"/>
<feature type="region of interest" description="Disordered" evidence="1">
    <location>
        <begin position="39"/>
        <end position="61"/>
    </location>
</feature>
<gene>
    <name evidence="2" type="primary">ORF12812</name>
</gene>